<sequence>MVNLSSRALAAVALWTALAHGKKIFLDFEDLPTSNDANCGVTTLPNTVPYHGVFVSSAFFGNVPVHNTTKTEKCSSSDIGVFDQSRATSGPNVAFGEFGGMEFQIDSSTNTLVNGVSLDISVQLTDAEMANKDNIITFDTLISDFANVSVEKQFTFHTATDGFGPYHIVAPNTANYIFFEIDAGVGIPGESFRHPAVFVDNVRLETTEN</sequence>
<accession>A0ACC1NR24</accession>
<dbReference type="Proteomes" id="UP001143910">
    <property type="component" value="Unassembled WGS sequence"/>
</dbReference>
<name>A0ACC1NR24_9HYPO</name>
<keyword evidence="2" id="KW-1185">Reference proteome</keyword>
<dbReference type="EMBL" id="JANJQO010000111">
    <property type="protein sequence ID" value="KAJ2981787.1"/>
    <property type="molecule type" value="Genomic_DNA"/>
</dbReference>
<evidence type="ECO:0000313" key="1">
    <source>
        <dbReference type="EMBL" id="KAJ2981787.1"/>
    </source>
</evidence>
<comment type="caution">
    <text evidence="1">The sequence shown here is derived from an EMBL/GenBank/DDBJ whole genome shotgun (WGS) entry which is preliminary data.</text>
</comment>
<organism evidence="1 2">
    <name type="scientific">Zarea fungicola</name>
    <dbReference type="NCBI Taxonomy" id="93591"/>
    <lineage>
        <taxon>Eukaryota</taxon>
        <taxon>Fungi</taxon>
        <taxon>Dikarya</taxon>
        <taxon>Ascomycota</taxon>
        <taxon>Pezizomycotina</taxon>
        <taxon>Sordariomycetes</taxon>
        <taxon>Hypocreomycetidae</taxon>
        <taxon>Hypocreales</taxon>
        <taxon>Cordycipitaceae</taxon>
        <taxon>Zarea</taxon>
    </lineage>
</organism>
<gene>
    <name evidence="1" type="ORF">NQ176_g1813</name>
</gene>
<reference evidence="1" key="1">
    <citation type="submission" date="2022-08" db="EMBL/GenBank/DDBJ databases">
        <title>Genome Sequence of Lecanicillium fungicola.</title>
        <authorList>
            <person name="Buettner E."/>
        </authorList>
    </citation>
    <scope>NUCLEOTIDE SEQUENCE</scope>
    <source>
        <strain evidence="1">Babe33</strain>
    </source>
</reference>
<protein>
    <submittedName>
        <fullName evidence="1">Uncharacterized protein</fullName>
    </submittedName>
</protein>
<evidence type="ECO:0000313" key="2">
    <source>
        <dbReference type="Proteomes" id="UP001143910"/>
    </source>
</evidence>
<proteinExistence type="predicted"/>